<evidence type="ECO:0000313" key="3">
    <source>
        <dbReference type="EMBL" id="SVB26671.1"/>
    </source>
</evidence>
<gene>
    <name evidence="3" type="ORF">METZ01_LOCUS179525</name>
</gene>
<feature type="non-terminal residue" evidence="3">
    <location>
        <position position="243"/>
    </location>
</feature>
<name>A0A382CM00_9ZZZZ</name>
<dbReference type="InterPro" id="IPR036259">
    <property type="entry name" value="MFS_trans_sf"/>
</dbReference>
<feature type="transmembrane region" description="Helical" evidence="1">
    <location>
        <begin position="31"/>
        <end position="51"/>
    </location>
</feature>
<feature type="transmembrane region" description="Helical" evidence="1">
    <location>
        <begin position="97"/>
        <end position="119"/>
    </location>
</feature>
<dbReference type="InterPro" id="IPR052714">
    <property type="entry name" value="MFS_Exporter"/>
</dbReference>
<evidence type="ECO:0000256" key="1">
    <source>
        <dbReference type="SAM" id="Phobius"/>
    </source>
</evidence>
<dbReference type="GO" id="GO:0022857">
    <property type="term" value="F:transmembrane transporter activity"/>
    <property type="evidence" value="ECO:0007669"/>
    <property type="project" value="InterPro"/>
</dbReference>
<keyword evidence="1" id="KW-0472">Membrane</keyword>
<dbReference type="PROSITE" id="PS50850">
    <property type="entry name" value="MFS"/>
    <property type="match status" value="1"/>
</dbReference>
<sequence length="243" mass="27021">MRVPLDLWRISCADLIVRTAYQVGKTPLMPLFAASLGAGELLVGAIVSVSTMTGMVLKPIFGWLSDRWGRRLWLLTGLVLFSGVPFLYSWVNTPEELFVLRLLHGLATAVFGPVTLAFVAEMAVSGKAERLGWFGMARSGSYLLAPLLGAWLLTWLDPATVFTLIGFMSCLAFLPICMMDFSRPSYKRHLEQEKEFGRAWKSAFSAVMSNSRLWLAGTLEMLVYLVTYSIKAFLPLYALYAAD</sequence>
<keyword evidence="1" id="KW-1133">Transmembrane helix</keyword>
<dbReference type="InterPro" id="IPR020846">
    <property type="entry name" value="MFS_dom"/>
</dbReference>
<dbReference type="PANTHER" id="PTHR23531:SF1">
    <property type="entry name" value="QUINOLENE RESISTANCE PROTEIN NORA"/>
    <property type="match status" value="1"/>
</dbReference>
<dbReference type="InterPro" id="IPR011701">
    <property type="entry name" value="MFS"/>
</dbReference>
<evidence type="ECO:0000259" key="2">
    <source>
        <dbReference type="PROSITE" id="PS50850"/>
    </source>
</evidence>
<dbReference type="PANTHER" id="PTHR23531">
    <property type="entry name" value="QUINOLENE RESISTANCE PROTEIN NORA"/>
    <property type="match status" value="1"/>
</dbReference>
<feature type="transmembrane region" description="Helical" evidence="1">
    <location>
        <begin position="131"/>
        <end position="153"/>
    </location>
</feature>
<dbReference type="AlphaFoldDB" id="A0A382CM00"/>
<feature type="transmembrane region" description="Helical" evidence="1">
    <location>
        <begin position="221"/>
        <end position="242"/>
    </location>
</feature>
<dbReference type="Pfam" id="PF07690">
    <property type="entry name" value="MFS_1"/>
    <property type="match status" value="1"/>
</dbReference>
<reference evidence="3" key="1">
    <citation type="submission" date="2018-05" db="EMBL/GenBank/DDBJ databases">
        <authorList>
            <person name="Lanie J.A."/>
            <person name="Ng W.-L."/>
            <person name="Kazmierczak K.M."/>
            <person name="Andrzejewski T.M."/>
            <person name="Davidsen T.M."/>
            <person name="Wayne K.J."/>
            <person name="Tettelin H."/>
            <person name="Glass J.I."/>
            <person name="Rusch D."/>
            <person name="Podicherti R."/>
            <person name="Tsui H.-C.T."/>
            <person name="Winkler M.E."/>
        </authorList>
    </citation>
    <scope>NUCLEOTIDE SEQUENCE</scope>
</reference>
<organism evidence="3">
    <name type="scientific">marine metagenome</name>
    <dbReference type="NCBI Taxonomy" id="408172"/>
    <lineage>
        <taxon>unclassified sequences</taxon>
        <taxon>metagenomes</taxon>
        <taxon>ecological metagenomes</taxon>
    </lineage>
</organism>
<accession>A0A382CM00</accession>
<keyword evidence="1" id="KW-0812">Transmembrane</keyword>
<dbReference type="EMBL" id="UINC01034987">
    <property type="protein sequence ID" value="SVB26671.1"/>
    <property type="molecule type" value="Genomic_DNA"/>
</dbReference>
<feature type="domain" description="Major facilitator superfamily (MFS) profile" evidence="2">
    <location>
        <begin position="1"/>
        <end position="243"/>
    </location>
</feature>
<feature type="transmembrane region" description="Helical" evidence="1">
    <location>
        <begin position="72"/>
        <end position="91"/>
    </location>
</feature>
<dbReference type="SUPFAM" id="SSF103473">
    <property type="entry name" value="MFS general substrate transporter"/>
    <property type="match status" value="1"/>
</dbReference>
<proteinExistence type="predicted"/>
<dbReference type="Gene3D" id="1.20.1250.20">
    <property type="entry name" value="MFS general substrate transporter like domains"/>
    <property type="match status" value="1"/>
</dbReference>
<protein>
    <recommendedName>
        <fullName evidence="2">Major facilitator superfamily (MFS) profile domain-containing protein</fullName>
    </recommendedName>
</protein>
<feature type="transmembrane region" description="Helical" evidence="1">
    <location>
        <begin position="159"/>
        <end position="178"/>
    </location>
</feature>